<name>A0ABV8K2R8_9BACL</name>
<reference evidence="3" key="1">
    <citation type="journal article" date="2019" name="Int. J. Syst. Evol. Microbiol.">
        <title>The Global Catalogue of Microorganisms (GCM) 10K type strain sequencing project: providing services to taxonomists for standard genome sequencing and annotation.</title>
        <authorList>
            <consortium name="The Broad Institute Genomics Platform"/>
            <consortium name="The Broad Institute Genome Sequencing Center for Infectious Disease"/>
            <person name="Wu L."/>
            <person name="Ma J."/>
        </authorList>
    </citation>
    <scope>NUCLEOTIDE SEQUENCE [LARGE SCALE GENOMIC DNA]</scope>
    <source>
        <strain evidence="3">IBRC-M 10987</strain>
    </source>
</reference>
<proteinExistence type="predicted"/>
<dbReference type="Pfam" id="PF14561">
    <property type="entry name" value="TPR_20"/>
    <property type="match status" value="1"/>
</dbReference>
<dbReference type="Gene3D" id="3.90.550.10">
    <property type="entry name" value="Spore Coat Polysaccharide Biosynthesis Protein SpsA, Chain A"/>
    <property type="match status" value="1"/>
</dbReference>
<dbReference type="InterPro" id="IPR001173">
    <property type="entry name" value="Glyco_trans_2-like"/>
</dbReference>
<dbReference type="SUPFAM" id="SSF53448">
    <property type="entry name" value="Nucleotide-diphospho-sugar transferases"/>
    <property type="match status" value="1"/>
</dbReference>
<evidence type="ECO:0000313" key="2">
    <source>
        <dbReference type="EMBL" id="MFC4100285.1"/>
    </source>
</evidence>
<gene>
    <name evidence="2" type="ORF">ACFOZ8_11575</name>
</gene>
<sequence>MIVRDEELRLPACLSSVRALVDEIIIVDTGSLDHTVRIALGYGARVVHVPWENDFARARNRALALASKPWILCLDADERLAPEQADCLKALTSRTDVHGYTIQIRSFIGDDPGGESMTDEACRLFRNDPRIRFDRPIHEQTLTSILPLPDARVLRSPLLVLHEGYLNPVLREKNKTQRNMAIIREALPKAPEDPELRYAYAVELYQQRQYADALSLLLPLLDELQAAGQRKPSPALPMADLTIKAAYALKQTGRTNEALPLLDQALASEPNHPELLDFSAGEWIERRQPEQALLLLNRSWKRSGQRQPPYSLSGSGTYRSAHLAGMAQELLRNYAEAASQYAAALMQRPDYAPAWSRLSLLAVILDQEQPLLELLAARSAFIPPRQWLALLQETLYARGDGLAERMWELAPDEVRSRHAVIRSAMMVARQDADLAGIELAHAPNLTERLWVDWGLRAKRMSAEPNARIEPPDFAGTLTEPVYRRCQDVLLQMRAWEALAIWMEAFAPDSGFPQVPVHRLYACLDAPAHFIRSLLHRAQLTQLPTSMEASLGALAAHAGLYKEGAAWLERANVAYEPAPDIAAALALTNSLLARHLLPPHLANTIPHIDQNGARRLYRSLTIPLF</sequence>
<dbReference type="RefSeq" id="WP_377718957.1">
    <property type="nucleotide sequence ID" value="NZ_JBHSAM010000023.1"/>
</dbReference>
<feature type="domain" description="Glycosyltransferase 2-like" evidence="1">
    <location>
        <begin position="2"/>
        <end position="116"/>
    </location>
</feature>
<dbReference type="EMBL" id="JBHSAM010000023">
    <property type="protein sequence ID" value="MFC4100285.1"/>
    <property type="molecule type" value="Genomic_DNA"/>
</dbReference>
<protein>
    <submittedName>
        <fullName evidence="2">Tetratricopeptide repeat protein</fullName>
    </submittedName>
</protein>
<accession>A0ABV8K2R8</accession>
<evidence type="ECO:0000313" key="3">
    <source>
        <dbReference type="Proteomes" id="UP001595715"/>
    </source>
</evidence>
<dbReference type="InterPro" id="IPR029044">
    <property type="entry name" value="Nucleotide-diphossugar_trans"/>
</dbReference>
<dbReference type="InterPro" id="IPR011990">
    <property type="entry name" value="TPR-like_helical_dom_sf"/>
</dbReference>
<comment type="caution">
    <text evidence="2">The sequence shown here is derived from an EMBL/GenBank/DDBJ whole genome shotgun (WGS) entry which is preliminary data.</text>
</comment>
<evidence type="ECO:0000259" key="1">
    <source>
        <dbReference type="Pfam" id="PF00535"/>
    </source>
</evidence>
<dbReference type="CDD" id="cd02511">
    <property type="entry name" value="Beta4Glucosyltransferase"/>
    <property type="match status" value="1"/>
</dbReference>
<dbReference type="Pfam" id="PF00535">
    <property type="entry name" value="Glycos_transf_2"/>
    <property type="match status" value="1"/>
</dbReference>
<organism evidence="2 3">
    <name type="scientific">Paenibacillus xanthanilyticus</name>
    <dbReference type="NCBI Taxonomy" id="1783531"/>
    <lineage>
        <taxon>Bacteria</taxon>
        <taxon>Bacillati</taxon>
        <taxon>Bacillota</taxon>
        <taxon>Bacilli</taxon>
        <taxon>Bacillales</taxon>
        <taxon>Paenibacillaceae</taxon>
        <taxon>Paenibacillus</taxon>
    </lineage>
</organism>
<dbReference type="PANTHER" id="PTHR43630">
    <property type="entry name" value="POLY-BETA-1,6-N-ACETYL-D-GLUCOSAMINE SYNTHASE"/>
    <property type="match status" value="1"/>
</dbReference>
<dbReference type="Proteomes" id="UP001595715">
    <property type="component" value="Unassembled WGS sequence"/>
</dbReference>
<dbReference type="Gene3D" id="1.25.40.10">
    <property type="entry name" value="Tetratricopeptide repeat domain"/>
    <property type="match status" value="1"/>
</dbReference>
<dbReference type="PANTHER" id="PTHR43630:SF2">
    <property type="entry name" value="GLYCOSYLTRANSFERASE"/>
    <property type="match status" value="1"/>
</dbReference>
<dbReference type="SUPFAM" id="SSF48452">
    <property type="entry name" value="TPR-like"/>
    <property type="match status" value="1"/>
</dbReference>
<keyword evidence="3" id="KW-1185">Reference proteome</keyword>